<keyword evidence="1" id="KW-1133">Transmembrane helix</keyword>
<dbReference type="Proteomes" id="UP000826540">
    <property type="component" value="Chromosome"/>
</dbReference>
<organism evidence="2 3">
    <name type="scientific">Sphaerospermopsis torques-reginae ITEP-024</name>
    <dbReference type="NCBI Taxonomy" id="984208"/>
    <lineage>
        <taxon>Bacteria</taxon>
        <taxon>Bacillati</taxon>
        <taxon>Cyanobacteriota</taxon>
        <taxon>Cyanophyceae</taxon>
        <taxon>Nostocales</taxon>
        <taxon>Aphanizomenonaceae</taxon>
        <taxon>Sphaerospermopsis</taxon>
        <taxon>Sphaerospermopsis torques-reginae</taxon>
    </lineage>
</organism>
<keyword evidence="3" id="KW-1185">Reference proteome</keyword>
<evidence type="ECO:0000313" key="3">
    <source>
        <dbReference type="Proteomes" id="UP000826540"/>
    </source>
</evidence>
<dbReference type="RefSeq" id="WP_220608800.1">
    <property type="nucleotide sequence ID" value="NZ_CP080598.1"/>
</dbReference>
<gene>
    <name evidence="2" type="ORF">K2F26_17390</name>
</gene>
<feature type="transmembrane region" description="Helical" evidence="1">
    <location>
        <begin position="50"/>
        <end position="68"/>
    </location>
</feature>
<dbReference type="EMBL" id="CP080598">
    <property type="protein sequence ID" value="QYX30643.1"/>
    <property type="molecule type" value="Genomic_DNA"/>
</dbReference>
<evidence type="ECO:0008006" key="4">
    <source>
        <dbReference type="Google" id="ProtNLM"/>
    </source>
</evidence>
<evidence type="ECO:0000313" key="2">
    <source>
        <dbReference type="EMBL" id="QYX30643.1"/>
    </source>
</evidence>
<name>A0ABX8WW35_9CYAN</name>
<protein>
    <recommendedName>
        <fullName evidence="4">Beta-Ig-H3/fasciclin</fullName>
    </recommendedName>
</protein>
<sequence>MGINSQINSQIVAAAILTLAIAGCTVNDTPEATNTPPAAPIPQTAAEKPVHSLTICCKFIVMILYFLWNRLNKK</sequence>
<accession>A0ABX8WW35</accession>
<reference evidence="2 3" key="1">
    <citation type="journal article" date="2022" name="J. Am. Chem. Soc.">
        <title>Biosynthesis of Guanitoxin Enables Global Environmental Detection in Freshwater Cyanobacteria.</title>
        <authorList>
            <person name="Lima S.T."/>
            <person name="Fallon T.R."/>
            <person name="Cordoza J.L."/>
            <person name="Chekan J.R."/>
            <person name="Delbaje E."/>
            <person name="Hopiavuori A.R."/>
            <person name="Alvarenga D.O."/>
            <person name="Wood S.M."/>
            <person name="Luhavaya H."/>
            <person name="Baumgartner J.T."/>
            <person name="Dorr F.A."/>
            <person name="Etchegaray A."/>
            <person name="Pinto E."/>
            <person name="McKinnie S.M.K."/>
            <person name="Fiore M.F."/>
            <person name="Moore B.S."/>
        </authorList>
    </citation>
    <scope>NUCLEOTIDE SEQUENCE [LARGE SCALE GENOMIC DNA]</scope>
    <source>
        <strain evidence="2 3">ITEP-024</strain>
    </source>
</reference>
<proteinExistence type="predicted"/>
<evidence type="ECO:0000256" key="1">
    <source>
        <dbReference type="SAM" id="Phobius"/>
    </source>
</evidence>
<keyword evidence="1" id="KW-0812">Transmembrane</keyword>
<keyword evidence="1" id="KW-0472">Membrane</keyword>